<dbReference type="SUPFAM" id="SSF51161">
    <property type="entry name" value="Trimeric LpxA-like enzymes"/>
    <property type="match status" value="1"/>
</dbReference>
<evidence type="ECO:0000256" key="3">
    <source>
        <dbReference type="ARBA" id="ARBA00022737"/>
    </source>
</evidence>
<dbReference type="PANTHER" id="PTHR42811">
    <property type="entry name" value="SERINE ACETYLTRANSFERASE"/>
    <property type="match status" value="1"/>
</dbReference>
<proteinExistence type="inferred from homology"/>
<evidence type="ECO:0000256" key="2">
    <source>
        <dbReference type="ARBA" id="ARBA00022679"/>
    </source>
</evidence>
<evidence type="ECO:0000256" key="4">
    <source>
        <dbReference type="ARBA" id="ARBA00023315"/>
    </source>
</evidence>
<name>A0ABZ1CG17_9PROT</name>
<evidence type="ECO:0000313" key="6">
    <source>
        <dbReference type="Proteomes" id="UP001334732"/>
    </source>
</evidence>
<accession>A0ABZ1CG17</accession>
<dbReference type="CDD" id="cd03354">
    <property type="entry name" value="LbH_SAT"/>
    <property type="match status" value="1"/>
</dbReference>
<dbReference type="PROSITE" id="PS00101">
    <property type="entry name" value="HEXAPEP_TRANSFERASES"/>
    <property type="match status" value="1"/>
</dbReference>
<protein>
    <submittedName>
        <fullName evidence="5">Serine acetyltransferase</fullName>
    </submittedName>
</protein>
<dbReference type="InterPro" id="IPR001451">
    <property type="entry name" value="Hexapep"/>
</dbReference>
<keyword evidence="3" id="KW-0677">Repeat</keyword>
<dbReference type="InterPro" id="IPR011004">
    <property type="entry name" value="Trimer_LpxA-like_sf"/>
</dbReference>
<keyword evidence="2" id="KW-0808">Transferase</keyword>
<sequence length="211" mass="22623">MIAQIDHVNAWGALKADTFRQYGLFSWRRLITGALTKRNFRVIVTMRLCQLAASSRGGIRVLLPLFKIFHGIATHHAAIDLSWKTQVGPGLAITHGWGLVVNPKARIGANVTLFNGVTLGRRDRISQEGARMTEYPQLEDEVWVGPHAIIVGGVTIGRGSRVAGGAFVTESVMPNSVVSGNPAAIVKDNCIADVMNPAPINGSATSFESGL</sequence>
<dbReference type="Pfam" id="PF00132">
    <property type="entry name" value="Hexapep"/>
    <property type="match status" value="1"/>
</dbReference>
<dbReference type="EMBL" id="CP141769">
    <property type="protein sequence ID" value="WRS38326.1"/>
    <property type="molecule type" value="Genomic_DNA"/>
</dbReference>
<dbReference type="InterPro" id="IPR045304">
    <property type="entry name" value="LbH_SAT"/>
</dbReference>
<gene>
    <name evidence="5" type="ORF">VA613_09940</name>
</gene>
<comment type="similarity">
    <text evidence="1">Belongs to the transferase hexapeptide repeat family.</text>
</comment>
<evidence type="ECO:0000256" key="1">
    <source>
        <dbReference type="ARBA" id="ARBA00007274"/>
    </source>
</evidence>
<keyword evidence="4" id="KW-0012">Acyltransferase</keyword>
<dbReference type="Gene3D" id="2.160.10.10">
    <property type="entry name" value="Hexapeptide repeat proteins"/>
    <property type="match status" value="1"/>
</dbReference>
<organism evidence="5 6">
    <name type="scientific">Thiobacillus sedimenti</name>
    <dbReference type="NCBI Taxonomy" id="3110231"/>
    <lineage>
        <taxon>Bacteria</taxon>
        <taxon>Pseudomonadati</taxon>
        <taxon>Pseudomonadota</taxon>
        <taxon>Betaproteobacteria</taxon>
        <taxon>Nitrosomonadales</taxon>
        <taxon>Thiobacillaceae</taxon>
        <taxon>Thiobacillus</taxon>
    </lineage>
</organism>
<evidence type="ECO:0000313" key="5">
    <source>
        <dbReference type="EMBL" id="WRS38326.1"/>
    </source>
</evidence>
<keyword evidence="6" id="KW-1185">Reference proteome</keyword>
<dbReference type="Proteomes" id="UP001334732">
    <property type="component" value="Chromosome"/>
</dbReference>
<dbReference type="RefSeq" id="WP_324778856.1">
    <property type="nucleotide sequence ID" value="NZ_CP141769.1"/>
</dbReference>
<reference evidence="5 6" key="1">
    <citation type="submission" date="2023-12" db="EMBL/GenBank/DDBJ databases">
        <title>Thiobacillus sedimentum sp. nov., a chemolithoautotrophic sulfur-oxidizing bacterium isolated from freshwater sediment.</title>
        <authorList>
            <person name="Luo J."/>
            <person name="Dai C."/>
        </authorList>
    </citation>
    <scope>NUCLEOTIDE SEQUENCE [LARGE SCALE GENOMIC DNA]</scope>
    <source>
        <strain evidence="5 6">SCUT-2</strain>
    </source>
</reference>
<dbReference type="InterPro" id="IPR018357">
    <property type="entry name" value="Hexapep_transf_CS"/>
</dbReference>